<feature type="compositionally biased region" description="Polar residues" evidence="1">
    <location>
        <begin position="80"/>
        <end position="111"/>
    </location>
</feature>
<dbReference type="EMBL" id="KV004292">
    <property type="protein sequence ID" value="KZV35699.1"/>
    <property type="molecule type" value="Genomic_DNA"/>
</dbReference>
<evidence type="ECO:0000256" key="1">
    <source>
        <dbReference type="SAM" id="MobiDB-lite"/>
    </source>
</evidence>
<proteinExistence type="predicted"/>
<feature type="compositionally biased region" description="Basic and acidic residues" evidence="1">
    <location>
        <begin position="69"/>
        <end position="78"/>
    </location>
</feature>
<feature type="compositionally biased region" description="Basic and acidic residues" evidence="1">
    <location>
        <begin position="140"/>
        <end position="149"/>
    </location>
</feature>
<protein>
    <submittedName>
        <fullName evidence="2">Uncharacterized protein</fullName>
    </submittedName>
</protein>
<organism evidence="2 3">
    <name type="scientific">Dorcoceras hygrometricum</name>
    <dbReference type="NCBI Taxonomy" id="472368"/>
    <lineage>
        <taxon>Eukaryota</taxon>
        <taxon>Viridiplantae</taxon>
        <taxon>Streptophyta</taxon>
        <taxon>Embryophyta</taxon>
        <taxon>Tracheophyta</taxon>
        <taxon>Spermatophyta</taxon>
        <taxon>Magnoliopsida</taxon>
        <taxon>eudicotyledons</taxon>
        <taxon>Gunneridae</taxon>
        <taxon>Pentapetalae</taxon>
        <taxon>asterids</taxon>
        <taxon>lamiids</taxon>
        <taxon>Lamiales</taxon>
        <taxon>Gesneriaceae</taxon>
        <taxon>Didymocarpoideae</taxon>
        <taxon>Trichosporeae</taxon>
        <taxon>Loxocarpinae</taxon>
        <taxon>Dorcoceras</taxon>
    </lineage>
</organism>
<name>A0A2Z7BMK0_9LAMI</name>
<dbReference type="AlphaFoldDB" id="A0A2Z7BMK0"/>
<dbReference type="Proteomes" id="UP000250235">
    <property type="component" value="Unassembled WGS sequence"/>
</dbReference>
<keyword evidence="3" id="KW-1185">Reference proteome</keyword>
<evidence type="ECO:0000313" key="3">
    <source>
        <dbReference type="Proteomes" id="UP000250235"/>
    </source>
</evidence>
<evidence type="ECO:0000313" key="2">
    <source>
        <dbReference type="EMBL" id="KZV35699.1"/>
    </source>
</evidence>
<reference evidence="2 3" key="1">
    <citation type="journal article" date="2015" name="Proc. Natl. Acad. Sci. U.S.A.">
        <title>The resurrection genome of Boea hygrometrica: A blueprint for survival of dehydration.</title>
        <authorList>
            <person name="Xiao L."/>
            <person name="Yang G."/>
            <person name="Zhang L."/>
            <person name="Yang X."/>
            <person name="Zhao S."/>
            <person name="Ji Z."/>
            <person name="Zhou Q."/>
            <person name="Hu M."/>
            <person name="Wang Y."/>
            <person name="Chen M."/>
            <person name="Xu Y."/>
            <person name="Jin H."/>
            <person name="Xiao X."/>
            <person name="Hu G."/>
            <person name="Bao F."/>
            <person name="Hu Y."/>
            <person name="Wan P."/>
            <person name="Li L."/>
            <person name="Deng X."/>
            <person name="Kuang T."/>
            <person name="Xiang C."/>
            <person name="Zhu J.K."/>
            <person name="Oliver M.J."/>
            <person name="He Y."/>
        </authorList>
    </citation>
    <scope>NUCLEOTIDE SEQUENCE [LARGE SCALE GENOMIC DNA]</scope>
    <source>
        <strain evidence="3">cv. XS01</strain>
    </source>
</reference>
<gene>
    <name evidence="2" type="ORF">F511_44009</name>
</gene>
<accession>A0A2Z7BMK0</accession>
<feature type="region of interest" description="Disordered" evidence="1">
    <location>
        <begin position="32"/>
        <end position="161"/>
    </location>
</feature>
<feature type="compositionally biased region" description="Polar residues" evidence="1">
    <location>
        <begin position="32"/>
        <end position="45"/>
    </location>
</feature>
<sequence length="161" mass="18342">MLEQHEDQAQCEEQFKCRIKSRAEAQNAQVQAQIKCSVQGQTSWKVSRDRRASSMRRDTGSRCPPWTRENLHAGRALEESSPTQDGSSKKTSLGNSSKAVSVQIKEQTNYQLVKDKPAGHNLQEQTMREDHSPEDDEDQLERRSADKSKLLKSGCKREKKK</sequence>
<feature type="compositionally biased region" description="Basic and acidic residues" evidence="1">
    <location>
        <begin position="46"/>
        <end position="60"/>
    </location>
</feature>